<protein>
    <submittedName>
        <fullName evidence="1">Uncharacterized protein</fullName>
    </submittedName>
</protein>
<reference evidence="1 2" key="1">
    <citation type="submission" date="2018-05" db="EMBL/GenBank/DDBJ databases">
        <title>Draft genome of Methanospirillum lacunae Ki8-1.</title>
        <authorList>
            <person name="Dueholm M.S."/>
            <person name="Nielsen P.H."/>
            <person name="Bakmann L.F."/>
            <person name="Otzen D.E."/>
        </authorList>
    </citation>
    <scope>NUCLEOTIDE SEQUENCE [LARGE SCALE GENOMIC DNA]</scope>
    <source>
        <strain evidence="1 2">Ki8-1</strain>
    </source>
</reference>
<comment type="caution">
    <text evidence="1">The sequence shown here is derived from an EMBL/GenBank/DDBJ whole genome shotgun (WGS) entry which is preliminary data.</text>
</comment>
<gene>
    <name evidence="1" type="ORF">DK846_07315</name>
</gene>
<dbReference type="EMBL" id="QGMY01000006">
    <property type="protein sequence ID" value="PWR72752.1"/>
    <property type="molecule type" value="Genomic_DNA"/>
</dbReference>
<accession>A0A2V2MXU7</accession>
<organism evidence="1 2">
    <name type="scientific">Methanospirillum lacunae</name>
    <dbReference type="NCBI Taxonomy" id="668570"/>
    <lineage>
        <taxon>Archaea</taxon>
        <taxon>Methanobacteriati</taxon>
        <taxon>Methanobacteriota</taxon>
        <taxon>Stenosarchaea group</taxon>
        <taxon>Methanomicrobia</taxon>
        <taxon>Methanomicrobiales</taxon>
        <taxon>Methanospirillaceae</taxon>
        <taxon>Methanospirillum</taxon>
    </lineage>
</organism>
<name>A0A2V2MXU7_9EURY</name>
<dbReference type="AlphaFoldDB" id="A0A2V2MXU7"/>
<keyword evidence="2" id="KW-1185">Reference proteome</keyword>
<dbReference type="GeneID" id="97548548"/>
<dbReference type="RefSeq" id="WP_109968263.1">
    <property type="nucleotide sequence ID" value="NZ_CP176093.1"/>
</dbReference>
<dbReference type="Proteomes" id="UP000245657">
    <property type="component" value="Unassembled WGS sequence"/>
</dbReference>
<evidence type="ECO:0000313" key="2">
    <source>
        <dbReference type="Proteomes" id="UP000245657"/>
    </source>
</evidence>
<evidence type="ECO:0000313" key="1">
    <source>
        <dbReference type="EMBL" id="PWR72752.1"/>
    </source>
</evidence>
<sequence length="277" mass="30232">MKKKFFLIIILVLFIWIFGPVIADRLPGQEPENQIFSIDTLIDGTGVIKDKSSLKWEISSSYAIPTGQLYQNQSVAESMFLDSILTNGGKLSENKNFDFDSKSKSNGMYNVENAKVLTYASSLGAHMVGEDEYTLSVAGRSLNLDSDIRCVFTDRNLVLPSFCNIVSTKSNLINVNTAQVSSKGQIRSVGSTNVTNAGLNFQLAVSPDANSGSGFADGIVKTIFAGSIMEARDGEYSSNEVTWNKTAATNTWKDTTEVTSGIKNMQKAFTYQSGFRI</sequence>
<proteinExistence type="predicted"/>